<dbReference type="CDD" id="cd17470">
    <property type="entry name" value="T3SS_Flik_C"/>
    <property type="match status" value="1"/>
</dbReference>
<feature type="region of interest" description="Disordered" evidence="1">
    <location>
        <begin position="218"/>
        <end position="251"/>
    </location>
</feature>
<evidence type="ECO:0000313" key="4">
    <source>
        <dbReference type="Proteomes" id="UP000638462"/>
    </source>
</evidence>
<reference evidence="4" key="1">
    <citation type="journal article" date="2019" name="Int. J. Syst. Evol. Microbiol.">
        <title>The Global Catalogue of Microorganisms (GCM) 10K type strain sequencing project: providing services to taxonomists for standard genome sequencing and annotation.</title>
        <authorList>
            <consortium name="The Broad Institute Genomics Platform"/>
            <consortium name="The Broad Institute Genome Sequencing Center for Infectious Disease"/>
            <person name="Wu L."/>
            <person name="Ma J."/>
        </authorList>
    </citation>
    <scope>NUCLEOTIDE SEQUENCE [LARGE SCALE GENOMIC DNA]</scope>
    <source>
        <strain evidence="4">CGMCC 1.15394</strain>
    </source>
</reference>
<gene>
    <name evidence="3" type="ORF">GCM10008027_06190</name>
</gene>
<feature type="domain" description="Flagellar hook-length control protein-like C-terminal" evidence="2">
    <location>
        <begin position="683"/>
        <end position="765"/>
    </location>
</feature>
<evidence type="ECO:0000256" key="1">
    <source>
        <dbReference type="SAM" id="MobiDB-lite"/>
    </source>
</evidence>
<proteinExistence type="predicted"/>
<organism evidence="3 4">
    <name type="scientific">Pseudoalteromonas gelatinilytica</name>
    <dbReference type="NCBI Taxonomy" id="1703256"/>
    <lineage>
        <taxon>Bacteria</taxon>
        <taxon>Pseudomonadati</taxon>
        <taxon>Pseudomonadota</taxon>
        <taxon>Gammaproteobacteria</taxon>
        <taxon>Alteromonadales</taxon>
        <taxon>Pseudoalteromonadaceae</taxon>
        <taxon>Pseudoalteromonas</taxon>
    </lineage>
</organism>
<feature type="region of interest" description="Disordered" evidence="1">
    <location>
        <begin position="283"/>
        <end position="302"/>
    </location>
</feature>
<dbReference type="EMBL" id="BMIT01000002">
    <property type="protein sequence ID" value="GGE84153.1"/>
    <property type="molecule type" value="Genomic_DNA"/>
</dbReference>
<feature type="compositionally biased region" description="Polar residues" evidence="1">
    <location>
        <begin position="1"/>
        <end position="16"/>
    </location>
</feature>
<dbReference type="InterPro" id="IPR021136">
    <property type="entry name" value="Flagellar_hook_control-like_C"/>
</dbReference>
<comment type="caution">
    <text evidence="3">The sequence shown here is derived from an EMBL/GenBank/DDBJ whole genome shotgun (WGS) entry which is preliminary data.</text>
</comment>
<dbReference type="Proteomes" id="UP000638462">
    <property type="component" value="Unassembled WGS sequence"/>
</dbReference>
<dbReference type="PANTHER" id="PTHR37533:SF2">
    <property type="entry name" value="FLAGELLAR HOOK-LENGTH CONTROL PROTEIN"/>
    <property type="match status" value="1"/>
</dbReference>
<evidence type="ECO:0000259" key="2">
    <source>
        <dbReference type="Pfam" id="PF02120"/>
    </source>
</evidence>
<dbReference type="PANTHER" id="PTHR37533">
    <property type="entry name" value="FLAGELLAR HOOK-LENGTH CONTROL PROTEIN"/>
    <property type="match status" value="1"/>
</dbReference>
<evidence type="ECO:0000313" key="3">
    <source>
        <dbReference type="EMBL" id="GGE84153.1"/>
    </source>
</evidence>
<feature type="region of interest" description="Disordered" evidence="1">
    <location>
        <begin position="752"/>
        <end position="807"/>
    </location>
</feature>
<protein>
    <submittedName>
        <fullName evidence="3">Flagellar hook-length control protein FliK</fullName>
    </submittedName>
</protein>
<dbReference type="Pfam" id="PF02120">
    <property type="entry name" value="Flg_hook"/>
    <property type="match status" value="1"/>
</dbReference>
<keyword evidence="3" id="KW-0969">Cilium</keyword>
<feature type="region of interest" description="Disordered" evidence="1">
    <location>
        <begin position="1"/>
        <end position="26"/>
    </location>
</feature>
<dbReference type="InterPro" id="IPR052563">
    <property type="entry name" value="FliK"/>
</dbReference>
<feature type="region of interest" description="Disordered" evidence="1">
    <location>
        <begin position="312"/>
        <end position="336"/>
    </location>
</feature>
<sequence>MAISDINLQVKTEQGTGFSGKDIESNEKASGLSFLTSLTEASEAANAHASTKSQPKSDTNTDSVDETKAISLSEEPKSDAKLGNENITADAKVATASTSTEQQSKTSSDISNEAVTKEQSDELAFVEDEENSLLSQINAAQAMSTKVNKLIENNEFSPVVVDKKPTPIDTITPVIPSPMTEVAKTDDSKIVAQDDNSVSSLLHKSKVATAVDSQLKAMGDLPPKDSVTPIVDSPLTDKEKQGVSAVNTPDTKPQVANLASAAQVTDGKETAVEVDALLNSAQKQSANVDTLKSSDEKVPDANETSKVALNKLLSDTDNGTQSDAKTADVTTKQAQNNADKSAVNLATELVAQKSDAASAARTSDKPTDAATKLDQAFTDKAVTDKSIVSLFAKVQSGDGQAVSEFAKGLSLTSEQQKQLEQQINQLKADNTLGADEVATIKSLLTDVMSGKPTVQTTQSPVSQLAVEQDIAEVSQAKQDTKLADNKALDNKLPTGVEKQITALTKDEQQALLNKVNTQLQTLTPGTAQYEKLSAAQTVLTEAINTPATASTAMPVSAVTVNAENNKAKQNNAGQVATQVSEAIAGEEVIAEQEVKLNSERTQEAVTPRVAQLFNQLTTPLNTAAQTGAYEMAHQQYEQALDVQTMHTQTTTQTQAQSKSVSVDPGVMQAINIIKSDAAKMLQERVSALLNINNKEAEIRLDPPEMGSMQIRIRSDAEQAQINFVVQNQQAKEALEQSMPRLREMLAQQGIELGESSIQQGSPEQQDGQSGQGQFAGNQQTDEQQPEVSAQSSETSRQQSSSSIDYYA</sequence>
<dbReference type="InterPro" id="IPR038610">
    <property type="entry name" value="FliK-like_C_sf"/>
</dbReference>
<feature type="compositionally biased region" description="Polar residues" evidence="1">
    <location>
        <begin position="755"/>
        <end position="787"/>
    </location>
</feature>
<feature type="region of interest" description="Disordered" evidence="1">
    <location>
        <begin position="42"/>
        <end position="122"/>
    </location>
</feature>
<dbReference type="RefSeq" id="WP_188727173.1">
    <property type="nucleotide sequence ID" value="NZ_BMIT01000002.1"/>
</dbReference>
<feature type="compositionally biased region" description="Polar residues" evidence="1">
    <location>
        <begin position="48"/>
        <end position="62"/>
    </location>
</feature>
<accession>A0ABQ1T4W7</accession>
<keyword evidence="4" id="KW-1185">Reference proteome</keyword>
<feature type="compositionally biased region" description="Low complexity" evidence="1">
    <location>
        <begin position="94"/>
        <end position="108"/>
    </location>
</feature>
<keyword evidence="3" id="KW-0282">Flagellum</keyword>
<keyword evidence="3" id="KW-0966">Cell projection</keyword>
<name>A0ABQ1T4W7_9GAMM</name>
<feature type="compositionally biased region" description="Low complexity" evidence="1">
    <location>
        <begin position="788"/>
        <end position="807"/>
    </location>
</feature>
<dbReference type="Gene3D" id="3.30.750.140">
    <property type="match status" value="1"/>
</dbReference>